<dbReference type="RefSeq" id="WP_074952057.1">
    <property type="nucleotide sequence ID" value="NZ_FPBV01000009.1"/>
</dbReference>
<organism evidence="1 2">
    <name type="scientific">Alicyclobacillus macrosporangiidus</name>
    <dbReference type="NCBI Taxonomy" id="392015"/>
    <lineage>
        <taxon>Bacteria</taxon>
        <taxon>Bacillati</taxon>
        <taxon>Bacillota</taxon>
        <taxon>Bacilli</taxon>
        <taxon>Bacillales</taxon>
        <taxon>Alicyclobacillaceae</taxon>
        <taxon>Alicyclobacillus</taxon>
    </lineage>
</organism>
<dbReference type="InterPro" id="IPR007731">
    <property type="entry name" value="DUF669"/>
</dbReference>
<dbReference type="OrthoDB" id="2857727at2"/>
<evidence type="ECO:0000313" key="2">
    <source>
        <dbReference type="Proteomes" id="UP000183508"/>
    </source>
</evidence>
<keyword evidence="2" id="KW-1185">Reference proteome</keyword>
<protein>
    <recommendedName>
        <fullName evidence="3">DUF669 domain-containing protein</fullName>
    </recommendedName>
</protein>
<accession>A0A1I7J9N2</accession>
<evidence type="ECO:0000313" key="1">
    <source>
        <dbReference type="EMBL" id="SFU81916.1"/>
    </source>
</evidence>
<reference evidence="2" key="1">
    <citation type="submission" date="2016-10" db="EMBL/GenBank/DDBJ databases">
        <authorList>
            <person name="Varghese N."/>
        </authorList>
    </citation>
    <scope>NUCLEOTIDE SEQUENCE [LARGE SCALE GENOMIC DNA]</scope>
    <source>
        <strain evidence="2">DSM 17980</strain>
    </source>
</reference>
<dbReference type="STRING" id="392015.SAMN05421543_10931"/>
<evidence type="ECO:0008006" key="3">
    <source>
        <dbReference type="Google" id="ProtNLM"/>
    </source>
</evidence>
<gene>
    <name evidence="1" type="ORF">SAMN05421543_10931</name>
</gene>
<sequence>MGQWSNRLRQYDSAYQQSEAATNHIPDGRYKVEIERAEIRPNTFSGDLELVLDMVIIDGDYADRHIFKRHNLEQEQRFPFLKGDLETCGLSLNTLSELEDRLHELIGVTLEVSLRTVQGKQDPTKTYQNCYVVRRLERNAQSAPEPVTERGDPFLD</sequence>
<dbReference type="Pfam" id="PF05037">
    <property type="entry name" value="DUF669"/>
    <property type="match status" value="1"/>
</dbReference>
<name>A0A1I7J9N2_9BACL</name>
<dbReference type="AlphaFoldDB" id="A0A1I7J9N2"/>
<proteinExistence type="predicted"/>
<dbReference type="EMBL" id="FPBV01000009">
    <property type="protein sequence ID" value="SFU81916.1"/>
    <property type="molecule type" value="Genomic_DNA"/>
</dbReference>
<dbReference type="Proteomes" id="UP000183508">
    <property type="component" value="Unassembled WGS sequence"/>
</dbReference>